<accession>A0ABS6SLK3</accession>
<protein>
    <submittedName>
        <fullName evidence="3">Pilus assembly protein</fullName>
    </submittedName>
</protein>
<evidence type="ECO:0000313" key="3">
    <source>
        <dbReference type="EMBL" id="MBV7265857.1"/>
    </source>
</evidence>
<keyword evidence="1" id="KW-0812">Transmembrane</keyword>
<keyword evidence="1" id="KW-1133">Transmembrane helix</keyword>
<evidence type="ECO:0000259" key="2">
    <source>
        <dbReference type="Pfam" id="PF07811"/>
    </source>
</evidence>
<sequence>MGTMRAFLFDTRAAGAAEFALVLPLALGLLFGIIDVGRYAWQLNEYEKATQMGVRYAVVTDPVTSVLSDPAVTYVGNTSCGDPLRAGDRICAAAFPTIICNSSGCDSGTLNSTAFNNVVGRIRDYQPRVASTQVAVEYRGSGLGFAGDPNKPEVAPIVTVRINNANYAPLSLSLFGATVGLPDFSYSLTLEDARGAASN</sequence>
<keyword evidence="1" id="KW-0472">Membrane</keyword>
<comment type="caution">
    <text evidence="3">The sequence shown here is derived from an EMBL/GenBank/DDBJ whole genome shotgun (WGS) entry which is preliminary data.</text>
</comment>
<dbReference type="Proteomes" id="UP000699975">
    <property type="component" value="Unassembled WGS sequence"/>
</dbReference>
<feature type="transmembrane region" description="Helical" evidence="1">
    <location>
        <begin position="20"/>
        <end position="41"/>
    </location>
</feature>
<proteinExistence type="predicted"/>
<evidence type="ECO:0000256" key="1">
    <source>
        <dbReference type="SAM" id="Phobius"/>
    </source>
</evidence>
<organism evidence="3 4">
    <name type="scientific">Erythrobacter ani</name>
    <dbReference type="NCBI Taxonomy" id="2827235"/>
    <lineage>
        <taxon>Bacteria</taxon>
        <taxon>Pseudomonadati</taxon>
        <taxon>Pseudomonadota</taxon>
        <taxon>Alphaproteobacteria</taxon>
        <taxon>Sphingomonadales</taxon>
        <taxon>Erythrobacteraceae</taxon>
        <taxon>Erythrobacter/Porphyrobacter group</taxon>
        <taxon>Erythrobacter</taxon>
    </lineage>
</organism>
<name>A0ABS6SLK3_9SPHN</name>
<dbReference type="Pfam" id="PF07811">
    <property type="entry name" value="TadE"/>
    <property type="match status" value="1"/>
</dbReference>
<dbReference type="EMBL" id="JAGSPB010000001">
    <property type="protein sequence ID" value="MBV7265857.1"/>
    <property type="molecule type" value="Genomic_DNA"/>
</dbReference>
<dbReference type="InterPro" id="IPR012495">
    <property type="entry name" value="TadE-like_dom"/>
</dbReference>
<keyword evidence="4" id="KW-1185">Reference proteome</keyword>
<reference evidence="3 4" key="1">
    <citation type="submission" date="2021-04" db="EMBL/GenBank/DDBJ databases">
        <authorList>
            <person name="Pira H."/>
            <person name="Risdian C."/>
            <person name="Wink J."/>
        </authorList>
    </citation>
    <scope>NUCLEOTIDE SEQUENCE [LARGE SCALE GENOMIC DNA]</scope>
    <source>
        <strain evidence="3 4">WH131</strain>
    </source>
</reference>
<evidence type="ECO:0000313" key="4">
    <source>
        <dbReference type="Proteomes" id="UP000699975"/>
    </source>
</evidence>
<gene>
    <name evidence="3" type="ORF">KCG45_06665</name>
</gene>
<feature type="domain" description="TadE-like" evidence="2">
    <location>
        <begin position="14"/>
        <end position="55"/>
    </location>
</feature>